<dbReference type="Proteomes" id="UP000005870">
    <property type="component" value="Chromosome"/>
</dbReference>
<dbReference type="PANTHER" id="PTHR34606:SF15">
    <property type="entry name" value="BON DOMAIN-CONTAINING PROTEIN"/>
    <property type="match status" value="1"/>
</dbReference>
<feature type="domain" description="BON" evidence="8">
    <location>
        <begin position="142"/>
        <end position="211"/>
    </location>
</feature>
<dbReference type="HOGENOM" id="CLU_1293421_0_0_6"/>
<reference evidence="9 10" key="1">
    <citation type="journal article" date="2012" name="J. Bacteriol.">
        <title>Complete Genome Sequence of the BTEX-Degrading Bacterium Pseudoxanthomonas spadix BD-a59.</title>
        <authorList>
            <person name="Lee S.H."/>
            <person name="Jin H.M."/>
            <person name="Lee H.J."/>
            <person name="Kim J.M."/>
            <person name="Jeon C.O."/>
        </authorList>
    </citation>
    <scope>NUCLEOTIDE SEQUENCE [LARGE SCALE GENOMIC DNA]</scope>
    <source>
        <strain evidence="9 10">BD-a59</strain>
    </source>
</reference>
<evidence type="ECO:0000256" key="5">
    <source>
        <dbReference type="ARBA" id="ARBA00070588"/>
    </source>
</evidence>
<dbReference type="KEGG" id="psd:DSC_01575"/>
<dbReference type="PANTHER" id="PTHR34606">
    <property type="entry name" value="BON DOMAIN-CONTAINING PROTEIN"/>
    <property type="match status" value="1"/>
</dbReference>
<evidence type="ECO:0000256" key="2">
    <source>
        <dbReference type="ARBA" id="ARBA00022729"/>
    </source>
</evidence>
<feature type="compositionally biased region" description="Basic and acidic residues" evidence="6">
    <location>
        <begin position="124"/>
        <end position="136"/>
    </location>
</feature>
<evidence type="ECO:0000313" key="10">
    <source>
        <dbReference type="Proteomes" id="UP000005870"/>
    </source>
</evidence>
<feature type="domain" description="BON" evidence="8">
    <location>
        <begin position="44"/>
        <end position="113"/>
    </location>
</feature>
<proteinExistence type="predicted"/>
<dbReference type="Pfam" id="PF04972">
    <property type="entry name" value="BON"/>
    <property type="match status" value="2"/>
</dbReference>
<comment type="subcellular location">
    <subcellularLocation>
        <location evidence="1">Periplasm</location>
    </subcellularLocation>
</comment>
<dbReference type="GO" id="GO:0042597">
    <property type="term" value="C:periplasmic space"/>
    <property type="evidence" value="ECO:0007669"/>
    <property type="project" value="UniProtKB-SubCell"/>
</dbReference>
<keyword evidence="4" id="KW-0574">Periplasm</keyword>
<dbReference type="InterPro" id="IPR051686">
    <property type="entry name" value="Lipoprotein_DolP"/>
</dbReference>
<keyword evidence="10" id="KW-1185">Reference proteome</keyword>
<organism evidence="9 10">
    <name type="scientific">Pseudoxanthomonas spadix (strain BD-a59)</name>
    <dbReference type="NCBI Taxonomy" id="1045855"/>
    <lineage>
        <taxon>Bacteria</taxon>
        <taxon>Pseudomonadati</taxon>
        <taxon>Pseudomonadota</taxon>
        <taxon>Gammaproteobacteria</taxon>
        <taxon>Lysobacterales</taxon>
        <taxon>Lysobacteraceae</taxon>
        <taxon>Pseudoxanthomonas</taxon>
    </lineage>
</organism>
<dbReference type="Gene3D" id="3.30.1340.30">
    <property type="match status" value="2"/>
</dbReference>
<protein>
    <recommendedName>
        <fullName evidence="5">Osmotically-inducible protein Y</fullName>
    </recommendedName>
</protein>
<evidence type="ECO:0000256" key="4">
    <source>
        <dbReference type="ARBA" id="ARBA00022764"/>
    </source>
</evidence>
<sequence length="213" mass="22205">MNHTRTSLTLAILVTLGLSAPAMAQSADRSTSQTAAADSDQPGTDTWITTKVKADLLASGKTPGTDISVETKNGVVWLSGTVATQAQKERAVTEAKGIEGVKRVDASKLKVSSAMAAEGMKHDDTMEHGSMDRDAESDQPGTDTWITTKVKADLLASGKTSGTDISVETTNGVVWLSGTVATQAEKDQAVTEAKGIEGVKKVDASKLKVANKM</sequence>
<evidence type="ECO:0000256" key="3">
    <source>
        <dbReference type="ARBA" id="ARBA00022737"/>
    </source>
</evidence>
<evidence type="ECO:0000256" key="6">
    <source>
        <dbReference type="SAM" id="MobiDB-lite"/>
    </source>
</evidence>
<dbReference type="PROSITE" id="PS50914">
    <property type="entry name" value="BON"/>
    <property type="match status" value="2"/>
</dbReference>
<dbReference type="InterPro" id="IPR014004">
    <property type="entry name" value="Transpt-assoc_nodulatn_dom_bac"/>
</dbReference>
<evidence type="ECO:0000313" key="9">
    <source>
        <dbReference type="EMBL" id="AER54968.1"/>
    </source>
</evidence>
<dbReference type="InterPro" id="IPR007055">
    <property type="entry name" value="BON_dom"/>
</dbReference>
<keyword evidence="3" id="KW-0677">Repeat</keyword>
<dbReference type="FunFam" id="3.30.1340.30:FF:000001">
    <property type="entry name" value="Molecular chaperone OsmY"/>
    <property type="match status" value="2"/>
</dbReference>
<dbReference type="eggNOG" id="COG2823">
    <property type="taxonomic scope" value="Bacteria"/>
</dbReference>
<feature type="signal peptide" evidence="7">
    <location>
        <begin position="1"/>
        <end position="24"/>
    </location>
</feature>
<evidence type="ECO:0000259" key="8">
    <source>
        <dbReference type="PROSITE" id="PS50914"/>
    </source>
</evidence>
<dbReference type="SMART" id="SM00749">
    <property type="entry name" value="BON"/>
    <property type="match status" value="2"/>
</dbReference>
<evidence type="ECO:0000256" key="1">
    <source>
        <dbReference type="ARBA" id="ARBA00004418"/>
    </source>
</evidence>
<accession>G7UU79</accession>
<gene>
    <name evidence="9" type="ordered locus">DSC_01575</name>
</gene>
<dbReference type="EMBL" id="CP003093">
    <property type="protein sequence ID" value="AER54968.1"/>
    <property type="molecule type" value="Genomic_DNA"/>
</dbReference>
<dbReference type="STRING" id="1045855.DSC_01575"/>
<feature type="region of interest" description="Disordered" evidence="6">
    <location>
        <begin position="124"/>
        <end position="143"/>
    </location>
</feature>
<feature type="chain" id="PRO_5003504444" description="Osmotically-inducible protein Y" evidence="7">
    <location>
        <begin position="25"/>
        <end position="213"/>
    </location>
</feature>
<feature type="region of interest" description="Disordered" evidence="6">
    <location>
        <begin position="27"/>
        <end position="46"/>
    </location>
</feature>
<evidence type="ECO:0000256" key="7">
    <source>
        <dbReference type="SAM" id="SignalP"/>
    </source>
</evidence>
<keyword evidence="2 7" id="KW-0732">Signal</keyword>
<dbReference type="AlphaFoldDB" id="G7UU79"/>
<name>G7UU79_PSEUP</name>